<feature type="compositionally biased region" description="Basic residues" evidence="8">
    <location>
        <begin position="1787"/>
        <end position="1803"/>
    </location>
</feature>
<feature type="compositionally biased region" description="Polar residues" evidence="8">
    <location>
        <begin position="1740"/>
        <end position="1756"/>
    </location>
</feature>
<dbReference type="OMA" id="HSIWCEM"/>
<dbReference type="GO" id="GO:0004190">
    <property type="term" value="F:aspartic-type endopeptidase activity"/>
    <property type="evidence" value="ECO:0007669"/>
    <property type="project" value="InterPro"/>
</dbReference>
<dbReference type="InterPro" id="IPR021109">
    <property type="entry name" value="Peptidase_aspartic_dom_sf"/>
</dbReference>
<dbReference type="PROSITE" id="PS00141">
    <property type="entry name" value="ASP_PROTEASE"/>
    <property type="match status" value="1"/>
</dbReference>
<feature type="region of interest" description="Disordered" evidence="8">
    <location>
        <begin position="1557"/>
        <end position="1592"/>
    </location>
</feature>
<dbReference type="InterPro" id="IPR043502">
    <property type="entry name" value="DNA/RNA_pol_sf"/>
</dbReference>
<feature type="domain" description="CCHC-type" evidence="9">
    <location>
        <begin position="9"/>
        <end position="24"/>
    </location>
</feature>
<evidence type="ECO:0000256" key="1">
    <source>
        <dbReference type="ARBA" id="ARBA00022679"/>
    </source>
</evidence>
<dbReference type="PROSITE" id="PS50994">
    <property type="entry name" value="INTEGRASE"/>
    <property type="match status" value="1"/>
</dbReference>
<dbReference type="InterPro" id="IPR008042">
    <property type="entry name" value="Retrotrans_Pao"/>
</dbReference>
<dbReference type="Proteomes" id="UP000553632">
    <property type="component" value="Unassembled WGS sequence"/>
</dbReference>
<dbReference type="GO" id="GO:0015074">
    <property type="term" value="P:DNA integration"/>
    <property type="evidence" value="ECO:0007669"/>
    <property type="project" value="InterPro"/>
</dbReference>
<dbReference type="GO" id="GO:0004519">
    <property type="term" value="F:endonuclease activity"/>
    <property type="evidence" value="ECO:0007669"/>
    <property type="project" value="UniProtKB-KW"/>
</dbReference>
<dbReference type="GO" id="GO:0003676">
    <property type="term" value="F:nucleic acid binding"/>
    <property type="evidence" value="ECO:0007669"/>
    <property type="project" value="InterPro"/>
</dbReference>
<dbReference type="GO" id="GO:0008270">
    <property type="term" value="F:zinc ion binding"/>
    <property type="evidence" value="ECO:0007669"/>
    <property type="project" value="UniProtKB-KW"/>
</dbReference>
<dbReference type="InterPro" id="IPR012337">
    <property type="entry name" value="RNaseH-like_sf"/>
</dbReference>
<keyword evidence="5" id="KW-0378">Hydrolase</keyword>
<evidence type="ECO:0000313" key="12">
    <source>
        <dbReference type="Proteomes" id="UP000553632"/>
    </source>
</evidence>
<evidence type="ECO:0000259" key="10">
    <source>
        <dbReference type="PROSITE" id="PS50994"/>
    </source>
</evidence>
<dbReference type="Gene3D" id="3.30.420.10">
    <property type="entry name" value="Ribonuclease H-like superfamily/Ribonuclease H"/>
    <property type="match status" value="1"/>
</dbReference>
<evidence type="ECO:0000256" key="2">
    <source>
        <dbReference type="ARBA" id="ARBA00022695"/>
    </source>
</evidence>
<dbReference type="PANTHER" id="PTHR37984">
    <property type="entry name" value="PROTEIN CBG26694"/>
    <property type="match status" value="1"/>
</dbReference>
<keyword evidence="7" id="KW-0863">Zinc-finger</keyword>
<dbReference type="SUPFAM" id="SSF50630">
    <property type="entry name" value="Acid proteases"/>
    <property type="match status" value="1"/>
</dbReference>
<keyword evidence="7" id="KW-0862">Zinc</keyword>
<keyword evidence="2" id="KW-0548">Nucleotidyltransferase</keyword>
<sequence length="1929" mass="216070">CNVSITATCHRCGRQGHLAYVCPDPLPTSTSRNKGSKGKGKASSKGKGKPSGTAQATTSSTTTDLPTSAPTTPNVKISGIDPNDHNDAPEESSDEDIPNDNQTNTITMLHDTSTLTTATETISNCIQLCSVIQHRSENNGLPTPKSCSSSKASTGCDIVVGIVKIGPETRPVLFDTGADISLIAIGTLQKIFGADCPTFPKKTQSNVKVANTDSMQIIGFVSLPIQTKHIKINERFAVTGNTLSSPVILGCPALQQLQCAIVFTVTGPIIFTGIEDMTSSFHSQIYKTISRSAKARLPRSTSEEVPVTQQPTTHAVRMINNNDVSASCMTVTKSSTTPVHLDLLHGGWWNGTIINNIEVLPDLHRPVPDSPCIDPYQPMDHTDESQEPDQQEQGSDLTDDLPPWDVIKRRWISDYSALLGRCQLSVPWLSDDRPNHNFRIAARRGSASVQRLSSEEKDLFHQSLKTFIDRKFCGIVQDNSIGNYAIPPTSERCQAVWRHLHEGTSMADTIVPKPVHFTPSHMVFRKDHCTTPCRIVLDYRVLNRYSHRGGATQHNLVGTLLSVRSMEYMISADISKAFCEMFADPADIPYTGYTCIGNYTLLWNRVSFGSTCAPAMLETDLNDMSDEIYNITLLAKQQDPTRPSTATVPGCYLSEEDLQEVLLCPTNDNVDWIKYGPQIPIEVSMVWFVDDVYIGGASQSHAIDCYSFTAHVYEGHHKLFDPNKNFSSWDNPHQHDDAPEILKKLLGYLFRQSCGLLHAVYEADRVPSDQVMSKRKASSYLLSLYDPLGLILEQTMIGRLIWRQITEITKDWDATVTDDHRRQVSDWVDRSKGLCDDIKYGVPRFIDINNHSVILSVDASVMAWGIDLRCVSSPNDRIMSRAGLFPRSQKKWSIPRKELESLWRGLKWIKMYSLYLPVKTHRTPQQHVLHPLRPDPQPRELYVITDSEINVYRLRRLSNDKRLPVVERRRLKEIRQLCIDLDAVIYHVPSEINPADSLSRARPGLYRYDDKIMNAIKTSTVIYDYKDCDLLDDPPASSSTLDLPPEEHRLCTITVNPDGIPLPKISDIEDPEQHAELDRILRYAKQQYTSDQDSPLDTIEFVDAIETCAHRCQHLDEDLRLLKSYLEGKGNKNKMGVKATYITRLATICILDDHGLIRRYPQQSEWKRAFEDPLGVIFLGGSDYAKKLITLLAIIYHYVYLHKAHRKITAQLQRRYNGKGLPTIVKKTIASCLPCLRSKAYRGLNYVSRSVQALATKSIWQVCGADIVGPYQRDEPIEGSTTSSPRKRYILLVHDAITSFTCARILSDASALSVSDAFHSIWCEMGAPSVLVTDKDMSAFINRQVKKNLISHGVRHLVLPPYSPHLSFWERIHRDYVQMSRSINSQVNSENDYIRSYLLAIRAHNCTAKGWIPFTPASLHFTYHQRLPGDPPASSDIINYDALSAGTIDTDNFGFARAMLPFVKDIQDDVASSINEYIEYWYHKQAEYRKKINLSTEKTYPDPKPFDIVFVTNQSDIGWTIGNKMKSRWEGPYTIAKVSTSSTALVAPELILPNRKIWERSNPGSSSSTSPPSSSDIDDSDDPNPTKMIDDHDYNESSIDQLFKGHELQLVSLKNVVHAKAFQDLVRDQHLRGQRIYVDHRGAIKSIESTGSEVRDLQLVREVRTEDAINDAIAEWRRSTTTPPSSSSGDDGLIDGTQQQDQQPPASDPITQDAPEDQPSNDHPHSTQQDEGPSSDEDNPLSTGNYPAVPNNQPTQDDNITSDIDHDDNDDINAAEEVLVSPPQRRVQSRRRHQGGKGKGKAKDRHDRAPTSIKIPRPLPSTISGLRRHLPLLDQPTLGAILKTYPPDGSVVVSISSSRPNQGAAIVAFSDEDEGRVYITKIKDDHARLRKCYPTDLIYICGSSSVLTRQLRSLIIELHHSLGIDDPWK</sequence>
<proteinExistence type="predicted"/>
<dbReference type="EMBL" id="JABANO010041209">
    <property type="protein sequence ID" value="KAF4679862.1"/>
    <property type="molecule type" value="Genomic_DNA"/>
</dbReference>
<protein>
    <submittedName>
        <fullName evidence="11">Uncharacterized protein</fullName>
    </submittedName>
</protein>
<evidence type="ECO:0000256" key="8">
    <source>
        <dbReference type="SAM" id="MobiDB-lite"/>
    </source>
</evidence>
<feature type="region of interest" description="Disordered" evidence="8">
    <location>
        <begin position="368"/>
        <end position="401"/>
    </location>
</feature>
<dbReference type="PANTHER" id="PTHR37984:SF5">
    <property type="entry name" value="PROTEIN NYNRIN-LIKE"/>
    <property type="match status" value="1"/>
</dbReference>
<dbReference type="GO" id="GO:0003964">
    <property type="term" value="F:RNA-directed DNA polymerase activity"/>
    <property type="evidence" value="ECO:0007669"/>
    <property type="project" value="UniProtKB-KW"/>
</dbReference>
<feature type="compositionally biased region" description="Low complexity" evidence="8">
    <location>
        <begin position="49"/>
        <end position="73"/>
    </location>
</feature>
<keyword evidence="7" id="KW-0479">Metal-binding</keyword>
<dbReference type="SUPFAM" id="SSF56672">
    <property type="entry name" value="DNA/RNA polymerases"/>
    <property type="match status" value="1"/>
</dbReference>
<feature type="region of interest" description="Disordered" evidence="8">
    <location>
        <begin position="1674"/>
        <end position="1820"/>
    </location>
</feature>
<feature type="non-terminal residue" evidence="11">
    <location>
        <position position="1"/>
    </location>
</feature>
<evidence type="ECO:0000256" key="5">
    <source>
        <dbReference type="ARBA" id="ARBA00022801"/>
    </source>
</evidence>
<dbReference type="Gene3D" id="2.40.70.10">
    <property type="entry name" value="Acid Proteases"/>
    <property type="match status" value="1"/>
</dbReference>
<organism evidence="11 12">
    <name type="scientific">Perkinsus olseni</name>
    <name type="common">Perkinsus atlanticus</name>
    <dbReference type="NCBI Taxonomy" id="32597"/>
    <lineage>
        <taxon>Eukaryota</taxon>
        <taxon>Sar</taxon>
        <taxon>Alveolata</taxon>
        <taxon>Perkinsozoa</taxon>
        <taxon>Perkinsea</taxon>
        <taxon>Perkinsida</taxon>
        <taxon>Perkinsidae</taxon>
        <taxon>Perkinsus</taxon>
    </lineage>
</organism>
<keyword evidence="6" id="KW-0695">RNA-directed DNA polymerase</keyword>
<evidence type="ECO:0000256" key="7">
    <source>
        <dbReference type="PROSITE-ProRule" id="PRU00047"/>
    </source>
</evidence>
<dbReference type="PROSITE" id="PS50158">
    <property type="entry name" value="ZF_CCHC"/>
    <property type="match status" value="1"/>
</dbReference>
<dbReference type="Pfam" id="PF05380">
    <property type="entry name" value="Peptidase_A17"/>
    <property type="match status" value="1"/>
</dbReference>
<feature type="region of interest" description="Disordered" evidence="8">
    <location>
        <begin position="20"/>
        <end position="104"/>
    </location>
</feature>
<feature type="compositionally biased region" description="Basic residues" evidence="8">
    <location>
        <begin position="34"/>
        <end position="48"/>
    </location>
</feature>
<dbReference type="InterPro" id="IPR001584">
    <property type="entry name" value="Integrase_cat-core"/>
</dbReference>
<evidence type="ECO:0000313" key="11">
    <source>
        <dbReference type="EMBL" id="KAF4679862.1"/>
    </source>
</evidence>
<name>A0A7J6N7G6_PEROL</name>
<reference evidence="11 12" key="1">
    <citation type="submission" date="2020-04" db="EMBL/GenBank/DDBJ databases">
        <title>Perkinsus olseni comparative genomics.</title>
        <authorList>
            <person name="Bogema D.R."/>
        </authorList>
    </citation>
    <scope>NUCLEOTIDE SEQUENCE [LARGE SCALE GENOMIC DNA]</scope>
    <source>
        <strain evidence="11 12">ATCC PRA-207</strain>
    </source>
</reference>
<dbReference type="GO" id="GO:0006508">
    <property type="term" value="P:proteolysis"/>
    <property type="evidence" value="ECO:0007669"/>
    <property type="project" value="InterPro"/>
</dbReference>
<feature type="compositionally biased region" description="Acidic residues" evidence="8">
    <location>
        <begin position="89"/>
        <end position="98"/>
    </location>
</feature>
<evidence type="ECO:0000256" key="6">
    <source>
        <dbReference type="ARBA" id="ARBA00022918"/>
    </source>
</evidence>
<dbReference type="InterPro" id="IPR001969">
    <property type="entry name" value="Aspartic_peptidase_AS"/>
</dbReference>
<evidence type="ECO:0000256" key="3">
    <source>
        <dbReference type="ARBA" id="ARBA00022722"/>
    </source>
</evidence>
<feature type="compositionally biased region" description="Acidic residues" evidence="8">
    <location>
        <begin position="1765"/>
        <end position="1774"/>
    </location>
</feature>
<dbReference type="InterPro" id="IPR050951">
    <property type="entry name" value="Retrovirus_Pol_polyprotein"/>
</dbReference>
<feature type="domain" description="Integrase catalytic" evidence="10">
    <location>
        <begin position="1252"/>
        <end position="1424"/>
    </location>
</feature>
<dbReference type="InterPro" id="IPR001878">
    <property type="entry name" value="Znf_CCHC"/>
</dbReference>
<keyword evidence="12" id="KW-1185">Reference proteome</keyword>
<keyword evidence="1" id="KW-0808">Transferase</keyword>
<keyword evidence="4" id="KW-0255">Endonuclease</keyword>
<evidence type="ECO:0000259" key="9">
    <source>
        <dbReference type="PROSITE" id="PS50158"/>
    </source>
</evidence>
<keyword evidence="3" id="KW-0540">Nuclease</keyword>
<comment type="caution">
    <text evidence="11">The sequence shown here is derived from an EMBL/GenBank/DDBJ whole genome shotgun (WGS) entry which is preliminary data.</text>
</comment>
<feature type="compositionally biased region" description="Low complexity" evidence="8">
    <location>
        <begin position="1561"/>
        <end position="1575"/>
    </location>
</feature>
<feature type="compositionally biased region" description="Low complexity" evidence="8">
    <location>
        <begin position="1679"/>
        <end position="1709"/>
    </location>
</feature>
<evidence type="ECO:0000256" key="4">
    <source>
        <dbReference type="ARBA" id="ARBA00022759"/>
    </source>
</evidence>
<dbReference type="CDD" id="cd00303">
    <property type="entry name" value="retropepsin_like"/>
    <property type="match status" value="1"/>
</dbReference>
<dbReference type="InterPro" id="IPR036397">
    <property type="entry name" value="RNaseH_sf"/>
</dbReference>
<dbReference type="SUPFAM" id="SSF53098">
    <property type="entry name" value="Ribonuclease H-like"/>
    <property type="match status" value="1"/>
</dbReference>
<gene>
    <name evidence="11" type="ORF">FOZ63_009740</name>
</gene>
<accession>A0A7J6N7G6</accession>